<dbReference type="Pfam" id="PF00455">
    <property type="entry name" value="DeoRC"/>
    <property type="match status" value="1"/>
</dbReference>
<comment type="caution">
    <text evidence="5">The sequence shown here is derived from an EMBL/GenBank/DDBJ whole genome shotgun (WGS) entry which is preliminary data.</text>
</comment>
<dbReference type="SMART" id="SM01134">
    <property type="entry name" value="DeoRC"/>
    <property type="match status" value="1"/>
</dbReference>
<dbReference type="PROSITE" id="PS51000">
    <property type="entry name" value="HTH_DEOR_2"/>
    <property type="match status" value="1"/>
</dbReference>
<dbReference type="Gene3D" id="1.10.10.10">
    <property type="entry name" value="Winged helix-like DNA-binding domain superfamily/Winged helix DNA-binding domain"/>
    <property type="match status" value="1"/>
</dbReference>
<dbReference type="SUPFAM" id="SSF100950">
    <property type="entry name" value="NagB/RpiA/CoA transferase-like"/>
    <property type="match status" value="1"/>
</dbReference>
<dbReference type="PRINTS" id="PR00037">
    <property type="entry name" value="HTHLACR"/>
</dbReference>
<dbReference type="InterPro" id="IPR036388">
    <property type="entry name" value="WH-like_DNA-bd_sf"/>
</dbReference>
<protein>
    <submittedName>
        <fullName evidence="5">DeoR/GlpR family DNA-binding transcription regulator</fullName>
    </submittedName>
    <submittedName>
        <fullName evidence="6">DeoR/GlpR transcriptional regulator</fullName>
    </submittedName>
</protein>
<gene>
    <name evidence="6" type="ORF">G5B36_02690</name>
    <name evidence="5" type="ORF">L0N08_08665</name>
</gene>
<dbReference type="Proteomes" id="UP000669239">
    <property type="component" value="Unassembled WGS sequence"/>
</dbReference>
<evidence type="ECO:0000313" key="7">
    <source>
        <dbReference type="Proteomes" id="UP000669239"/>
    </source>
</evidence>
<evidence type="ECO:0000256" key="3">
    <source>
        <dbReference type="ARBA" id="ARBA00023163"/>
    </source>
</evidence>
<evidence type="ECO:0000256" key="1">
    <source>
        <dbReference type="ARBA" id="ARBA00023015"/>
    </source>
</evidence>
<dbReference type="SUPFAM" id="SSF46785">
    <property type="entry name" value="Winged helix' DNA-binding domain"/>
    <property type="match status" value="1"/>
</dbReference>
<dbReference type="Pfam" id="PF08220">
    <property type="entry name" value="HTH_DeoR"/>
    <property type="match status" value="1"/>
</dbReference>
<dbReference type="EMBL" id="JAAITT010000003">
    <property type="protein sequence ID" value="NSJ47607.1"/>
    <property type="molecule type" value="Genomic_DNA"/>
</dbReference>
<keyword evidence="3" id="KW-0804">Transcription</keyword>
<keyword evidence="1" id="KW-0805">Transcription regulation</keyword>
<keyword evidence="7" id="KW-1185">Reference proteome</keyword>
<sequence length="262" mass="29327">MEKKRQRLSKIVDILRSQDTMTVRELSERLEVSLMTVRRDLDELQAEGIVERSYGKAVLCRNAPHSLYENIENIYSLTWASGSMDEQKSRIAQYAASLIEPGEVIILDNGSTTDRIADHIPYGIDLTVACYNLNILVKLANRDKMNIIFAGGYFHPSDQMFESAENINFLGTIRAHKLFLSASGVHTALGMTCAHDFEVAVKQTVLKSALKKILVADSSKFGTVKTVYFEKMDVLDMIITDTGLSSEWAEIIRGKGIELVMV</sequence>
<dbReference type="AlphaFoldDB" id="A0AAW5BMK5"/>
<dbReference type="InterPro" id="IPR018356">
    <property type="entry name" value="Tscrpt_reg_HTH_DeoR_CS"/>
</dbReference>
<dbReference type="InterPro" id="IPR036390">
    <property type="entry name" value="WH_DNA-bd_sf"/>
</dbReference>
<evidence type="ECO:0000256" key="2">
    <source>
        <dbReference type="ARBA" id="ARBA00023125"/>
    </source>
</evidence>
<evidence type="ECO:0000313" key="8">
    <source>
        <dbReference type="Proteomes" id="UP001299608"/>
    </source>
</evidence>
<organism evidence="5 8">
    <name type="scientific">Enterocloster aldenensis</name>
    <dbReference type="NCBI Taxonomy" id="358742"/>
    <lineage>
        <taxon>Bacteria</taxon>
        <taxon>Bacillati</taxon>
        <taxon>Bacillota</taxon>
        <taxon>Clostridia</taxon>
        <taxon>Lachnospirales</taxon>
        <taxon>Lachnospiraceae</taxon>
        <taxon>Enterocloster</taxon>
    </lineage>
</organism>
<name>A0AAW5BMK5_9FIRM</name>
<dbReference type="InterPro" id="IPR014036">
    <property type="entry name" value="DeoR-like_C"/>
</dbReference>
<dbReference type="GO" id="GO:0003700">
    <property type="term" value="F:DNA-binding transcription factor activity"/>
    <property type="evidence" value="ECO:0007669"/>
    <property type="project" value="InterPro"/>
</dbReference>
<dbReference type="RefSeq" id="WP_117556594.1">
    <property type="nucleotide sequence ID" value="NZ_JAAITT010000003.1"/>
</dbReference>
<dbReference type="SMART" id="SM00420">
    <property type="entry name" value="HTH_DEOR"/>
    <property type="match status" value="1"/>
</dbReference>
<reference evidence="5" key="3">
    <citation type="submission" date="2022-01" db="EMBL/GenBank/DDBJ databases">
        <title>Collection of gut derived symbiotic bacterial strains cultured from healthy donors.</title>
        <authorList>
            <person name="Lin H."/>
            <person name="Kohout C."/>
            <person name="Waligurski E."/>
            <person name="Pamer E.G."/>
        </authorList>
    </citation>
    <scope>NUCLEOTIDE SEQUENCE</scope>
    <source>
        <strain evidence="5">DFI.6.55</strain>
    </source>
</reference>
<dbReference type="InterPro" id="IPR037171">
    <property type="entry name" value="NagB/RpiA_transferase-like"/>
</dbReference>
<evidence type="ECO:0000313" key="6">
    <source>
        <dbReference type="EMBL" id="NSJ47607.1"/>
    </source>
</evidence>
<reference evidence="6" key="2">
    <citation type="submission" date="2020-02" db="EMBL/GenBank/DDBJ databases">
        <authorList>
            <person name="Littmann E."/>
            <person name="Sorbara M."/>
        </authorList>
    </citation>
    <scope>NUCLEOTIDE SEQUENCE</scope>
    <source>
        <strain evidence="6">MSK.1.17</strain>
    </source>
</reference>
<dbReference type="Proteomes" id="UP001299608">
    <property type="component" value="Unassembled WGS sequence"/>
</dbReference>
<dbReference type="InterPro" id="IPR001034">
    <property type="entry name" value="DeoR_HTH"/>
</dbReference>
<dbReference type="InterPro" id="IPR050313">
    <property type="entry name" value="Carb_Metab_HTH_regulators"/>
</dbReference>
<proteinExistence type="predicted"/>
<keyword evidence="2 5" id="KW-0238">DNA-binding</keyword>
<dbReference type="PANTHER" id="PTHR30363">
    <property type="entry name" value="HTH-TYPE TRANSCRIPTIONAL REGULATOR SRLR-RELATED"/>
    <property type="match status" value="1"/>
</dbReference>
<evidence type="ECO:0000259" key="4">
    <source>
        <dbReference type="PROSITE" id="PS51000"/>
    </source>
</evidence>
<evidence type="ECO:0000313" key="5">
    <source>
        <dbReference type="EMBL" id="MCG4745476.1"/>
    </source>
</evidence>
<dbReference type="PROSITE" id="PS00894">
    <property type="entry name" value="HTH_DEOR_1"/>
    <property type="match status" value="1"/>
</dbReference>
<dbReference type="PANTHER" id="PTHR30363:SF8">
    <property type="entry name" value="DEOXYRIBOSE OPERON REPRESSOR"/>
    <property type="match status" value="1"/>
</dbReference>
<dbReference type="Gene3D" id="3.40.50.1360">
    <property type="match status" value="1"/>
</dbReference>
<reference evidence="6 7" key="1">
    <citation type="journal article" date="2020" name="Cell Host Microbe">
        <title>Functional and Genomic Variation between Human-Derived Isolates of Lachnospiraceae Reveals Inter- and Intra-Species Diversity.</title>
        <authorList>
            <person name="Sorbara M.T."/>
            <person name="Littmann E.R."/>
            <person name="Fontana E."/>
            <person name="Moody T.U."/>
            <person name="Kohout C.E."/>
            <person name="Gjonbalaj M."/>
            <person name="Eaton V."/>
            <person name="Seok R."/>
            <person name="Leiner I.M."/>
            <person name="Pamer E.G."/>
        </authorList>
    </citation>
    <scope>NUCLEOTIDE SEQUENCE [LARGE SCALE GENOMIC DNA]</scope>
    <source>
        <strain evidence="6 7">MSK.1.17</strain>
    </source>
</reference>
<feature type="domain" description="HTH deoR-type" evidence="4">
    <location>
        <begin position="4"/>
        <end position="59"/>
    </location>
</feature>
<accession>A0AAW5BMK5</accession>
<dbReference type="EMBL" id="JAKNGE010000009">
    <property type="protein sequence ID" value="MCG4745476.1"/>
    <property type="molecule type" value="Genomic_DNA"/>
</dbReference>
<dbReference type="GO" id="GO:0003677">
    <property type="term" value="F:DNA binding"/>
    <property type="evidence" value="ECO:0007669"/>
    <property type="project" value="UniProtKB-KW"/>
</dbReference>